<dbReference type="CDD" id="cd00483">
    <property type="entry name" value="HPPK"/>
    <property type="match status" value="1"/>
</dbReference>
<keyword evidence="5" id="KW-0808">Transferase</keyword>
<dbReference type="PROSITE" id="PS00794">
    <property type="entry name" value="HPPK"/>
    <property type="match status" value="1"/>
</dbReference>
<keyword evidence="15" id="KW-1185">Reference proteome</keyword>
<evidence type="ECO:0000256" key="9">
    <source>
        <dbReference type="ARBA" id="ARBA00022909"/>
    </source>
</evidence>
<evidence type="ECO:0000256" key="7">
    <source>
        <dbReference type="ARBA" id="ARBA00022777"/>
    </source>
</evidence>
<evidence type="ECO:0000256" key="2">
    <source>
        <dbReference type="ARBA" id="ARBA00005810"/>
    </source>
</evidence>
<evidence type="ECO:0000313" key="14">
    <source>
        <dbReference type="EMBL" id="AFD07303.1"/>
    </source>
</evidence>
<dbReference type="UniPathway" id="UPA00077">
    <property type="reaction ID" value="UER00155"/>
</dbReference>
<evidence type="ECO:0000256" key="1">
    <source>
        <dbReference type="ARBA" id="ARBA00005051"/>
    </source>
</evidence>
<gene>
    <name evidence="14" type="ordered locus">Solca_2261</name>
</gene>
<dbReference type="PANTHER" id="PTHR43071">
    <property type="entry name" value="2-AMINO-4-HYDROXY-6-HYDROXYMETHYLDIHYDROPTERIDINE PYROPHOSPHOKINASE"/>
    <property type="match status" value="1"/>
</dbReference>
<evidence type="ECO:0000256" key="11">
    <source>
        <dbReference type="ARBA" id="ARBA00029766"/>
    </source>
</evidence>
<evidence type="ECO:0000256" key="5">
    <source>
        <dbReference type="ARBA" id="ARBA00022679"/>
    </source>
</evidence>
<dbReference type="NCBIfam" id="TIGR01498">
    <property type="entry name" value="folK"/>
    <property type="match status" value="1"/>
</dbReference>
<evidence type="ECO:0000259" key="13">
    <source>
        <dbReference type="PROSITE" id="PS00794"/>
    </source>
</evidence>
<evidence type="ECO:0000256" key="12">
    <source>
        <dbReference type="ARBA" id="ARBA00033413"/>
    </source>
</evidence>
<dbReference type="eggNOG" id="COG0801">
    <property type="taxonomic scope" value="Bacteria"/>
</dbReference>
<keyword evidence="6" id="KW-0547">Nucleotide-binding</keyword>
<evidence type="ECO:0000256" key="10">
    <source>
        <dbReference type="ARBA" id="ARBA00029409"/>
    </source>
</evidence>
<dbReference type="PANTHER" id="PTHR43071:SF1">
    <property type="entry name" value="2-AMINO-4-HYDROXY-6-HYDROXYMETHYLDIHYDROPTERIDINE PYROPHOSPHOKINASE"/>
    <property type="match status" value="1"/>
</dbReference>
<dbReference type="Gene3D" id="3.30.70.560">
    <property type="entry name" value="7,8-Dihydro-6-hydroxymethylpterin-pyrophosphokinase HPPK"/>
    <property type="match status" value="1"/>
</dbReference>
<dbReference type="GO" id="GO:0003848">
    <property type="term" value="F:2-amino-4-hydroxy-6-hydroxymethyldihydropteridine diphosphokinase activity"/>
    <property type="evidence" value="ECO:0007669"/>
    <property type="project" value="UniProtKB-EC"/>
</dbReference>
<comment type="similarity">
    <text evidence="2">Belongs to the HPPK family.</text>
</comment>
<evidence type="ECO:0000256" key="3">
    <source>
        <dbReference type="ARBA" id="ARBA00013253"/>
    </source>
</evidence>
<dbReference type="EC" id="2.7.6.3" evidence="3"/>
<sequence length="192" mass="22142">MMFKTNKSYTSILNKLLLKLLVNHNLRYFLMNELYVLLGGNLGNREQNLAQAIKLLEERVGEINGCSSLYETDAWGKTDQPDFLNQAVKINPFKDNAHEILADILQIEHELGRERFERWGERLIDIDILLLGQSVINTQRLTIPHPELQNRLFALIPLNEIAASVIHPVYQKTIATLLEECPDKLEVRKIIQ</sequence>
<dbReference type="KEGG" id="scn:Solca_2261"/>
<dbReference type="AlphaFoldDB" id="H8KUD8"/>
<dbReference type="Proteomes" id="UP000007590">
    <property type="component" value="Chromosome"/>
</dbReference>
<comment type="pathway">
    <text evidence="1">Cofactor biosynthesis; tetrahydrofolate biosynthesis; 2-amino-4-hydroxy-6-hydroxymethyl-7,8-dihydropteridine diphosphate from 7,8-dihydroneopterin triphosphate: step 4/4.</text>
</comment>
<dbReference type="Pfam" id="PF01288">
    <property type="entry name" value="HPPK"/>
    <property type="match status" value="1"/>
</dbReference>
<evidence type="ECO:0000256" key="6">
    <source>
        <dbReference type="ARBA" id="ARBA00022741"/>
    </source>
</evidence>
<proteinExistence type="inferred from homology"/>
<organism evidence="14 15">
    <name type="scientific">Solitalea canadensis (strain ATCC 29591 / DSM 3403 / JCM 21819 / LMG 8368 / NBRC 15130 / NCIMB 12057 / USAM 9D)</name>
    <name type="common">Flexibacter canadensis</name>
    <dbReference type="NCBI Taxonomy" id="929556"/>
    <lineage>
        <taxon>Bacteria</taxon>
        <taxon>Pseudomonadati</taxon>
        <taxon>Bacteroidota</taxon>
        <taxon>Sphingobacteriia</taxon>
        <taxon>Sphingobacteriales</taxon>
        <taxon>Sphingobacteriaceae</taxon>
        <taxon>Solitalea</taxon>
    </lineage>
</organism>
<dbReference type="GO" id="GO:0005524">
    <property type="term" value="F:ATP binding"/>
    <property type="evidence" value="ECO:0007669"/>
    <property type="project" value="UniProtKB-KW"/>
</dbReference>
<dbReference type="InterPro" id="IPR035907">
    <property type="entry name" value="Hppk_sf"/>
</dbReference>
<name>H8KUD8_SOLCM</name>
<evidence type="ECO:0000256" key="8">
    <source>
        <dbReference type="ARBA" id="ARBA00022840"/>
    </source>
</evidence>
<keyword evidence="7 14" id="KW-0418">Kinase</keyword>
<protein>
    <recommendedName>
        <fullName evidence="4">2-amino-4-hydroxy-6-hydroxymethyldihydropteridine pyrophosphokinase</fullName>
        <ecNumber evidence="3">2.7.6.3</ecNumber>
    </recommendedName>
    <alternativeName>
        <fullName evidence="11">6-hydroxymethyl-7,8-dihydropterin pyrophosphokinase</fullName>
    </alternativeName>
    <alternativeName>
        <fullName evidence="12">7,8-dihydro-6-hydroxymethylpterin-pyrophosphokinase</fullName>
    </alternativeName>
</protein>
<dbReference type="GO" id="GO:0046654">
    <property type="term" value="P:tetrahydrofolate biosynthetic process"/>
    <property type="evidence" value="ECO:0007669"/>
    <property type="project" value="UniProtKB-UniPathway"/>
</dbReference>
<keyword evidence="9" id="KW-0289">Folate biosynthesis</keyword>
<dbReference type="InterPro" id="IPR000550">
    <property type="entry name" value="Hppk"/>
</dbReference>
<dbReference type="GO" id="GO:0046656">
    <property type="term" value="P:folic acid biosynthetic process"/>
    <property type="evidence" value="ECO:0007669"/>
    <property type="project" value="UniProtKB-KW"/>
</dbReference>
<accession>H8KUD8</accession>
<dbReference type="STRING" id="929556.Solca_2261"/>
<dbReference type="HOGENOM" id="CLU_097916_0_0_10"/>
<dbReference type="GO" id="GO:0016301">
    <property type="term" value="F:kinase activity"/>
    <property type="evidence" value="ECO:0007669"/>
    <property type="project" value="UniProtKB-KW"/>
</dbReference>
<dbReference type="SUPFAM" id="SSF55083">
    <property type="entry name" value="6-hydroxymethyl-7,8-dihydropterin pyrophosphokinase, HPPK"/>
    <property type="match status" value="1"/>
</dbReference>
<reference evidence="14" key="1">
    <citation type="submission" date="2012-02" db="EMBL/GenBank/DDBJ databases">
        <title>The complete genome of Solitalea canadensis DSM 3403.</title>
        <authorList>
            <consortium name="US DOE Joint Genome Institute (JGI-PGF)"/>
            <person name="Lucas S."/>
            <person name="Copeland A."/>
            <person name="Lapidus A."/>
            <person name="Glavina del Rio T."/>
            <person name="Dalin E."/>
            <person name="Tice H."/>
            <person name="Bruce D."/>
            <person name="Goodwin L."/>
            <person name="Pitluck S."/>
            <person name="Peters L."/>
            <person name="Ovchinnikova G."/>
            <person name="Lu M."/>
            <person name="Kyrpides N."/>
            <person name="Mavromatis K."/>
            <person name="Ivanova N."/>
            <person name="Brettin T."/>
            <person name="Detter J.C."/>
            <person name="Han C."/>
            <person name="Larimer F."/>
            <person name="Land M."/>
            <person name="Hauser L."/>
            <person name="Markowitz V."/>
            <person name="Cheng J.-F."/>
            <person name="Hugenholtz P."/>
            <person name="Woyke T."/>
            <person name="Wu D."/>
            <person name="Spring S."/>
            <person name="Schroeder M."/>
            <person name="Kopitz M."/>
            <person name="Brambilla E."/>
            <person name="Klenk H.-P."/>
            <person name="Eisen J.A."/>
        </authorList>
    </citation>
    <scope>NUCLEOTIDE SEQUENCE</scope>
    <source>
        <strain evidence="14">DSM 3403</strain>
    </source>
</reference>
<evidence type="ECO:0000256" key="4">
    <source>
        <dbReference type="ARBA" id="ARBA00016218"/>
    </source>
</evidence>
<evidence type="ECO:0000313" key="15">
    <source>
        <dbReference type="Proteomes" id="UP000007590"/>
    </source>
</evidence>
<feature type="domain" description="7,8-dihydro-6-hydroxymethylpterin-pyrophosphokinase" evidence="13">
    <location>
        <begin position="118"/>
        <end position="129"/>
    </location>
</feature>
<keyword evidence="8" id="KW-0067">ATP-binding</keyword>
<dbReference type="EMBL" id="CP003349">
    <property type="protein sequence ID" value="AFD07303.1"/>
    <property type="molecule type" value="Genomic_DNA"/>
</dbReference>
<comment type="function">
    <text evidence="10">Catalyzes the transfer of pyrophosphate from adenosine triphosphate (ATP) to 6-hydroxymethyl-7,8-dihydropterin, an enzymatic step in folate biosynthesis pathway.</text>
</comment>